<evidence type="ECO:0000313" key="3">
    <source>
        <dbReference type="Proteomes" id="UP001348641"/>
    </source>
</evidence>
<dbReference type="PANTHER" id="PTHR35176:SF6">
    <property type="entry name" value="HEME OXYGENASE HI_0854-RELATED"/>
    <property type="match status" value="1"/>
</dbReference>
<comment type="caution">
    <text evidence="2">The sequence shown here is derived from an EMBL/GenBank/DDBJ whole genome shotgun (WGS) entry which is preliminary data.</text>
</comment>
<proteinExistence type="predicted"/>
<organism evidence="2 3">
    <name type="scientific">Nocardiopsis tropica</name>
    <dbReference type="NCBI Taxonomy" id="109330"/>
    <lineage>
        <taxon>Bacteria</taxon>
        <taxon>Bacillati</taxon>
        <taxon>Actinomycetota</taxon>
        <taxon>Actinomycetes</taxon>
        <taxon>Streptosporangiales</taxon>
        <taxon>Nocardiopsidaceae</taxon>
        <taxon>Nocardiopsis</taxon>
    </lineage>
</organism>
<dbReference type="InterPro" id="IPR052019">
    <property type="entry name" value="F420H2_bilvrd_red/Heme_oxyg"/>
</dbReference>
<dbReference type="EMBL" id="JAUUCC010000022">
    <property type="protein sequence ID" value="MEE2050998.1"/>
    <property type="molecule type" value="Genomic_DNA"/>
</dbReference>
<dbReference type="PANTHER" id="PTHR35176">
    <property type="entry name" value="HEME OXYGENASE HI_0854-RELATED"/>
    <property type="match status" value="1"/>
</dbReference>
<dbReference type="InterPro" id="IPR024747">
    <property type="entry name" value="Pyridox_Oxase-rel"/>
</dbReference>
<reference evidence="2 3" key="1">
    <citation type="submission" date="2023-07" db="EMBL/GenBank/DDBJ databases">
        <authorList>
            <person name="Girao M."/>
            <person name="Carvalho M.F."/>
        </authorList>
    </citation>
    <scope>NUCLEOTIDE SEQUENCE [LARGE SCALE GENOMIC DNA]</scope>
    <source>
        <strain evidence="2 3">66/93</strain>
    </source>
</reference>
<gene>
    <name evidence="2" type="ORF">Q8A49_10895</name>
</gene>
<name>A0ABU7KNX6_9ACTN</name>
<dbReference type="Gene3D" id="2.30.110.10">
    <property type="entry name" value="Electron Transport, Fmn-binding Protein, Chain A"/>
    <property type="match status" value="1"/>
</dbReference>
<sequence length="147" mass="15895">MTRAEREEFLAGVHVGVLGVDDPRAGGAPLVVPVWYSYAPGGDVVVQTGRDSLKARLIGAAGRFSLCAQQEEAPYRYVSVEGPVVDVADPADPDERRAIAVRYLGAREAGDYLAATSGQLDDDVTFRMRPERWRTADFSSFAASVFT</sequence>
<dbReference type="RefSeq" id="WP_330158168.1">
    <property type="nucleotide sequence ID" value="NZ_BAAAJA010000011.1"/>
</dbReference>
<dbReference type="SUPFAM" id="SSF50475">
    <property type="entry name" value="FMN-binding split barrel"/>
    <property type="match status" value="1"/>
</dbReference>
<protein>
    <submittedName>
        <fullName evidence="2">Pyridoxamine 5'-phosphate oxidase family protein</fullName>
    </submittedName>
</protein>
<dbReference type="Proteomes" id="UP001348641">
    <property type="component" value="Unassembled WGS sequence"/>
</dbReference>
<accession>A0ABU7KNX6</accession>
<dbReference type="Pfam" id="PF12900">
    <property type="entry name" value="Pyridox_ox_2"/>
    <property type="match status" value="1"/>
</dbReference>
<dbReference type="InterPro" id="IPR012349">
    <property type="entry name" value="Split_barrel_FMN-bd"/>
</dbReference>
<evidence type="ECO:0000313" key="2">
    <source>
        <dbReference type="EMBL" id="MEE2050998.1"/>
    </source>
</evidence>
<evidence type="ECO:0000256" key="1">
    <source>
        <dbReference type="ARBA" id="ARBA00023002"/>
    </source>
</evidence>
<keyword evidence="1" id="KW-0560">Oxidoreductase</keyword>